<proteinExistence type="predicted"/>
<accession>A0A8J3TJD7</accession>
<name>A0A8J3TJD7_9ACTN</name>
<gene>
    <name evidence="4" type="ORF">Pmi06nite_09650</name>
</gene>
<evidence type="ECO:0000256" key="2">
    <source>
        <dbReference type="SAM" id="SignalP"/>
    </source>
</evidence>
<dbReference type="PANTHER" id="PTHR43784:SF2">
    <property type="entry name" value="GDSL-LIKE LIPASE_ACYLHYDROLASE, PUTATIVE (AFU_ORTHOLOGUE AFUA_2G00820)-RELATED"/>
    <property type="match status" value="1"/>
</dbReference>
<keyword evidence="4" id="KW-0378">Hydrolase</keyword>
<evidence type="ECO:0000259" key="3">
    <source>
        <dbReference type="Pfam" id="PF13472"/>
    </source>
</evidence>
<dbReference type="Gene3D" id="3.40.50.1110">
    <property type="entry name" value="SGNH hydrolase"/>
    <property type="match status" value="1"/>
</dbReference>
<feature type="signal peptide" evidence="2">
    <location>
        <begin position="1"/>
        <end position="25"/>
    </location>
</feature>
<organism evidence="4 5">
    <name type="scientific">Planotetraspora mira</name>
    <dbReference type="NCBI Taxonomy" id="58121"/>
    <lineage>
        <taxon>Bacteria</taxon>
        <taxon>Bacillati</taxon>
        <taxon>Actinomycetota</taxon>
        <taxon>Actinomycetes</taxon>
        <taxon>Streptosporangiales</taxon>
        <taxon>Streptosporangiaceae</taxon>
        <taxon>Planotetraspora</taxon>
    </lineage>
</organism>
<evidence type="ECO:0000256" key="1">
    <source>
        <dbReference type="SAM" id="MobiDB-lite"/>
    </source>
</evidence>
<evidence type="ECO:0000313" key="5">
    <source>
        <dbReference type="Proteomes" id="UP000650628"/>
    </source>
</evidence>
<dbReference type="InterPro" id="IPR036514">
    <property type="entry name" value="SGNH_hydro_sf"/>
</dbReference>
<dbReference type="SUPFAM" id="SSF52266">
    <property type="entry name" value="SGNH hydrolase"/>
    <property type="match status" value="1"/>
</dbReference>
<feature type="chain" id="PRO_5039401994" evidence="2">
    <location>
        <begin position="26"/>
        <end position="420"/>
    </location>
</feature>
<dbReference type="CDD" id="cd01830">
    <property type="entry name" value="XynE_like"/>
    <property type="match status" value="1"/>
</dbReference>
<sequence length="420" mass="44443">MARPVHRLSVVALALAASMIATVAAATPFSAAEARRLDGTPSPSSTTPPSEPPADEHLVGTWSAATTRVATAVGGQTVRMVVRASLGGSQARIHLSNVFGLAPVTFADVHLGIQGSGAKVRAGTNRPVTFDGAPSVTVPAGQSVWSDMVPGKVAGGQDLVVSVHLPAYVHGVTGHDRAYATTYMSGPGDHAAEESAKGYTYTSNQWFFLDRVAVSAASTIGSVAVLGDSLTDGTGQANDANRRWTDYLHRRLSGAAKPTRLGVLNAGMAGNRILRPTVGPSGVVRFERDVLSQPGVRTVVVYEGINDISRGSYDSATPLIDGYKKLIEAAHAKDLRVIGATLTPFHGFGSWTKKREKIRQQVNRWIRTGGAFDAVADFDKAVRDPRSPQRLARAYDAGDHLHMSDAGRRRLADAVVLREL</sequence>
<dbReference type="Pfam" id="PF13472">
    <property type="entry name" value="Lipase_GDSL_2"/>
    <property type="match status" value="1"/>
</dbReference>
<dbReference type="InterPro" id="IPR013830">
    <property type="entry name" value="SGNH_hydro"/>
</dbReference>
<dbReference type="EMBL" id="BOOO01000004">
    <property type="protein sequence ID" value="GII27523.1"/>
    <property type="molecule type" value="Genomic_DNA"/>
</dbReference>
<evidence type="ECO:0000313" key="4">
    <source>
        <dbReference type="EMBL" id="GII27523.1"/>
    </source>
</evidence>
<feature type="region of interest" description="Disordered" evidence="1">
    <location>
        <begin position="35"/>
        <end position="57"/>
    </location>
</feature>
<dbReference type="InterPro" id="IPR053140">
    <property type="entry name" value="GDSL_Rv0518-like"/>
</dbReference>
<keyword evidence="5" id="KW-1185">Reference proteome</keyword>
<dbReference type="Proteomes" id="UP000650628">
    <property type="component" value="Unassembled WGS sequence"/>
</dbReference>
<reference evidence="4 5" key="1">
    <citation type="submission" date="2021-01" db="EMBL/GenBank/DDBJ databases">
        <title>Whole genome shotgun sequence of Planotetraspora mira NBRC 15435.</title>
        <authorList>
            <person name="Komaki H."/>
            <person name="Tamura T."/>
        </authorList>
    </citation>
    <scope>NUCLEOTIDE SEQUENCE [LARGE SCALE GENOMIC DNA]</scope>
    <source>
        <strain evidence="4 5">NBRC 15435</strain>
    </source>
</reference>
<feature type="domain" description="SGNH hydrolase-type esterase" evidence="3">
    <location>
        <begin position="225"/>
        <end position="409"/>
    </location>
</feature>
<comment type="caution">
    <text evidence="4">The sequence shown here is derived from an EMBL/GenBank/DDBJ whole genome shotgun (WGS) entry which is preliminary data.</text>
</comment>
<protein>
    <submittedName>
        <fullName evidence="4">SGNH hydrolase</fullName>
    </submittedName>
</protein>
<dbReference type="PANTHER" id="PTHR43784">
    <property type="entry name" value="GDSL-LIKE LIPASE/ACYLHYDROLASE, PUTATIVE (AFU_ORTHOLOGUE AFUA_2G00820)-RELATED"/>
    <property type="match status" value="1"/>
</dbReference>
<dbReference type="GO" id="GO:0016787">
    <property type="term" value="F:hydrolase activity"/>
    <property type="evidence" value="ECO:0007669"/>
    <property type="project" value="UniProtKB-KW"/>
</dbReference>
<dbReference type="AlphaFoldDB" id="A0A8J3TJD7"/>
<dbReference type="RefSeq" id="WP_203951581.1">
    <property type="nucleotide sequence ID" value="NZ_BOOO01000004.1"/>
</dbReference>
<keyword evidence="2" id="KW-0732">Signal</keyword>